<keyword evidence="3" id="KW-1185">Reference proteome</keyword>
<sequence length="100" mass="10498">MSSILAFTGGDAARSDQQPSPVSVLDATTFLVDGDSPSSSSGSKQAIDFSRSSVANGPCSRRPAHGPSWRGRRAGPRRPSTSTRGRRPDKVDPEALLCRG</sequence>
<feature type="compositionally biased region" description="Low complexity" evidence="1">
    <location>
        <begin position="33"/>
        <end position="43"/>
    </location>
</feature>
<evidence type="ECO:0000313" key="3">
    <source>
        <dbReference type="Proteomes" id="UP000275267"/>
    </source>
</evidence>
<accession>A0A3L6RRJ7</accession>
<dbReference type="AlphaFoldDB" id="A0A3L6RRJ7"/>
<protein>
    <submittedName>
        <fullName evidence="2">Protein LONGIFOLIA 2 isoform X2</fullName>
    </submittedName>
</protein>
<reference evidence="3" key="1">
    <citation type="journal article" date="2019" name="Nat. Commun.">
        <title>The genome of broomcorn millet.</title>
        <authorList>
            <person name="Zou C."/>
            <person name="Miki D."/>
            <person name="Li D."/>
            <person name="Tang Q."/>
            <person name="Xiao L."/>
            <person name="Rajput S."/>
            <person name="Deng P."/>
            <person name="Jia W."/>
            <person name="Huang R."/>
            <person name="Zhang M."/>
            <person name="Sun Y."/>
            <person name="Hu J."/>
            <person name="Fu X."/>
            <person name="Schnable P.S."/>
            <person name="Li F."/>
            <person name="Zhang H."/>
            <person name="Feng B."/>
            <person name="Zhu X."/>
            <person name="Liu R."/>
            <person name="Schnable J.C."/>
            <person name="Zhu J.-K."/>
            <person name="Zhang H."/>
        </authorList>
    </citation>
    <scope>NUCLEOTIDE SEQUENCE [LARGE SCALE GENOMIC DNA]</scope>
</reference>
<evidence type="ECO:0000256" key="1">
    <source>
        <dbReference type="SAM" id="MobiDB-lite"/>
    </source>
</evidence>
<evidence type="ECO:0000313" key="2">
    <source>
        <dbReference type="EMBL" id="RLN08235.1"/>
    </source>
</evidence>
<organism evidence="2 3">
    <name type="scientific">Panicum miliaceum</name>
    <name type="common">Proso millet</name>
    <name type="synonym">Broomcorn millet</name>
    <dbReference type="NCBI Taxonomy" id="4540"/>
    <lineage>
        <taxon>Eukaryota</taxon>
        <taxon>Viridiplantae</taxon>
        <taxon>Streptophyta</taxon>
        <taxon>Embryophyta</taxon>
        <taxon>Tracheophyta</taxon>
        <taxon>Spermatophyta</taxon>
        <taxon>Magnoliopsida</taxon>
        <taxon>Liliopsida</taxon>
        <taxon>Poales</taxon>
        <taxon>Poaceae</taxon>
        <taxon>PACMAD clade</taxon>
        <taxon>Panicoideae</taxon>
        <taxon>Panicodae</taxon>
        <taxon>Paniceae</taxon>
        <taxon>Panicinae</taxon>
        <taxon>Panicum</taxon>
        <taxon>Panicum sect. Panicum</taxon>
    </lineage>
</organism>
<dbReference type="Proteomes" id="UP000275267">
    <property type="component" value="Unassembled WGS sequence"/>
</dbReference>
<comment type="caution">
    <text evidence="2">The sequence shown here is derived from an EMBL/GenBank/DDBJ whole genome shotgun (WGS) entry which is preliminary data.</text>
</comment>
<dbReference type="STRING" id="4540.A0A3L6RRJ7"/>
<gene>
    <name evidence="2" type="ORF">C2845_PM11G09920</name>
</gene>
<dbReference type="OrthoDB" id="1929599at2759"/>
<dbReference type="EMBL" id="PQIB02000007">
    <property type="protein sequence ID" value="RLN08235.1"/>
    <property type="molecule type" value="Genomic_DNA"/>
</dbReference>
<proteinExistence type="predicted"/>
<feature type="region of interest" description="Disordered" evidence="1">
    <location>
        <begin position="1"/>
        <end position="100"/>
    </location>
</feature>
<name>A0A3L6RRJ7_PANMI</name>